<feature type="transmembrane region" description="Helical" evidence="1">
    <location>
        <begin position="56"/>
        <end position="78"/>
    </location>
</feature>
<keyword evidence="1" id="KW-0472">Membrane</keyword>
<evidence type="ECO:0000313" key="7">
    <source>
        <dbReference type="Proteomes" id="UP000663870"/>
    </source>
</evidence>
<dbReference type="Proteomes" id="UP000663854">
    <property type="component" value="Unassembled WGS sequence"/>
</dbReference>
<proteinExistence type="predicted"/>
<name>A0A813YEN7_9BILA</name>
<dbReference type="EMBL" id="CAJNOT010000183">
    <property type="protein sequence ID" value="CAF0883186.1"/>
    <property type="molecule type" value="Genomic_DNA"/>
</dbReference>
<reference evidence="2" key="1">
    <citation type="submission" date="2021-02" db="EMBL/GenBank/DDBJ databases">
        <authorList>
            <person name="Nowell W R."/>
        </authorList>
    </citation>
    <scope>NUCLEOTIDE SEQUENCE</scope>
</reference>
<accession>A0A813YEN7</accession>
<keyword evidence="1" id="KW-1133">Transmembrane helix</keyword>
<evidence type="ECO:0000313" key="5">
    <source>
        <dbReference type="EMBL" id="CAF3954882.1"/>
    </source>
</evidence>
<dbReference type="EMBL" id="CAJOBD010003557">
    <property type="protein sequence ID" value="CAF3954882.1"/>
    <property type="molecule type" value="Genomic_DNA"/>
</dbReference>
<comment type="caution">
    <text evidence="2">The sequence shown here is derived from an EMBL/GenBank/DDBJ whole genome shotgun (WGS) entry which is preliminary data.</text>
</comment>
<keyword evidence="7" id="KW-1185">Reference proteome</keyword>
<gene>
    <name evidence="5" type="ORF">JBS370_LOCUS23746</name>
    <name evidence="4" type="ORF">JXQ802_LOCUS30473</name>
    <name evidence="3" type="ORF">PYM288_LOCUS20067</name>
    <name evidence="2" type="ORF">ZHD862_LOCUS6492</name>
</gene>
<dbReference type="EMBL" id="CAJNOH010000708">
    <property type="protein sequence ID" value="CAF1108612.1"/>
    <property type="molecule type" value="Genomic_DNA"/>
</dbReference>
<sequence length="135" mass="15954">MMNYCDFKNVICQNNGICRPLLLNYTCEYLGNNHYSGRHYEITSKKRLIFKFISKSFSYIVIIAMIIVAMFVVIMDILKYCFGIDPVAEERRRIRQEKQMAKRKRPVIQQFVYVNALSKQLATNIPIKTMRETIV</sequence>
<organism evidence="2 6">
    <name type="scientific">Rotaria sordida</name>
    <dbReference type="NCBI Taxonomy" id="392033"/>
    <lineage>
        <taxon>Eukaryota</taxon>
        <taxon>Metazoa</taxon>
        <taxon>Spiralia</taxon>
        <taxon>Gnathifera</taxon>
        <taxon>Rotifera</taxon>
        <taxon>Eurotatoria</taxon>
        <taxon>Bdelloidea</taxon>
        <taxon>Philodinida</taxon>
        <taxon>Philodinidae</taxon>
        <taxon>Rotaria</taxon>
    </lineage>
</organism>
<protein>
    <submittedName>
        <fullName evidence="2">Uncharacterized protein</fullName>
    </submittedName>
</protein>
<evidence type="ECO:0000256" key="1">
    <source>
        <dbReference type="SAM" id="Phobius"/>
    </source>
</evidence>
<evidence type="ECO:0000313" key="4">
    <source>
        <dbReference type="EMBL" id="CAF1319647.1"/>
    </source>
</evidence>
<dbReference type="Proteomes" id="UP000663864">
    <property type="component" value="Unassembled WGS sequence"/>
</dbReference>
<evidence type="ECO:0000313" key="3">
    <source>
        <dbReference type="EMBL" id="CAF1108612.1"/>
    </source>
</evidence>
<keyword evidence="1" id="KW-0812">Transmembrane</keyword>
<dbReference type="Proteomes" id="UP000663836">
    <property type="component" value="Unassembled WGS sequence"/>
</dbReference>
<evidence type="ECO:0000313" key="6">
    <source>
        <dbReference type="Proteomes" id="UP000663864"/>
    </source>
</evidence>
<dbReference type="AlphaFoldDB" id="A0A813YEN7"/>
<dbReference type="EMBL" id="CAJNOL010001239">
    <property type="protein sequence ID" value="CAF1319647.1"/>
    <property type="molecule type" value="Genomic_DNA"/>
</dbReference>
<evidence type="ECO:0000313" key="2">
    <source>
        <dbReference type="EMBL" id="CAF0883186.1"/>
    </source>
</evidence>
<dbReference type="Proteomes" id="UP000663870">
    <property type="component" value="Unassembled WGS sequence"/>
</dbReference>